<protein>
    <submittedName>
        <fullName evidence="1">Uncharacterized protein</fullName>
    </submittedName>
</protein>
<gene>
    <name evidence="1" type="ORF">TUM18999_02980</name>
</gene>
<evidence type="ECO:0000313" key="1">
    <source>
        <dbReference type="EMBL" id="BCG22107.1"/>
    </source>
</evidence>
<reference evidence="1 2" key="1">
    <citation type="submission" date="2020-05" db="EMBL/GenBank/DDBJ databases">
        <title>Characterization of novel class B3 metallo-beta-lactamase from novel Pseudomonas species.</title>
        <authorList>
            <person name="Yamada K."/>
            <person name="Aoki K."/>
            <person name="Ishii Y."/>
        </authorList>
    </citation>
    <scope>NUCLEOTIDE SEQUENCE [LARGE SCALE GENOMIC DNA]</scope>
    <source>
        <strain evidence="1 2">TUM18999</strain>
    </source>
</reference>
<name>A0A6J4DX19_9PSED</name>
<proteinExistence type="predicted"/>
<dbReference type="EMBL" id="AP023189">
    <property type="protein sequence ID" value="BCG22107.1"/>
    <property type="molecule type" value="Genomic_DNA"/>
</dbReference>
<dbReference type="KEGG" id="ptw:TUM18999_02980"/>
<dbReference type="AlphaFoldDB" id="A0A6J4DX19"/>
<sequence>MNDMEGTGMIIYEGQATLTYPGQHGDLLGIFQRRTRIILEQTEPGFYDITCGADLSSASDLIVTVPTGQSYEGRVVIRAGNKATIATKSRIWFQRIQGVRHG</sequence>
<organism evidence="1 2">
    <name type="scientific">Pseudomonas tohonis</name>
    <dbReference type="NCBI Taxonomy" id="2725477"/>
    <lineage>
        <taxon>Bacteria</taxon>
        <taxon>Pseudomonadati</taxon>
        <taxon>Pseudomonadota</taxon>
        <taxon>Gammaproteobacteria</taxon>
        <taxon>Pseudomonadales</taxon>
        <taxon>Pseudomonadaceae</taxon>
        <taxon>Pseudomonas</taxon>
    </lineage>
</organism>
<accession>A0A6J4DX19</accession>
<dbReference type="Proteomes" id="UP000509383">
    <property type="component" value="Chromosome"/>
</dbReference>
<evidence type="ECO:0000313" key="2">
    <source>
        <dbReference type="Proteomes" id="UP000509383"/>
    </source>
</evidence>